<proteinExistence type="predicted"/>
<dbReference type="AlphaFoldDB" id="A0A8H6FDT0"/>
<organism evidence="1 2">
    <name type="scientific">Letharia columbiana</name>
    <dbReference type="NCBI Taxonomy" id="112416"/>
    <lineage>
        <taxon>Eukaryota</taxon>
        <taxon>Fungi</taxon>
        <taxon>Dikarya</taxon>
        <taxon>Ascomycota</taxon>
        <taxon>Pezizomycotina</taxon>
        <taxon>Lecanoromycetes</taxon>
        <taxon>OSLEUM clade</taxon>
        <taxon>Lecanoromycetidae</taxon>
        <taxon>Lecanorales</taxon>
        <taxon>Lecanorineae</taxon>
        <taxon>Parmeliaceae</taxon>
        <taxon>Letharia</taxon>
    </lineage>
</organism>
<comment type="caution">
    <text evidence="1">The sequence shown here is derived from an EMBL/GenBank/DDBJ whole genome shotgun (WGS) entry which is preliminary data.</text>
</comment>
<evidence type="ECO:0000313" key="1">
    <source>
        <dbReference type="EMBL" id="KAF6224675.1"/>
    </source>
</evidence>
<dbReference type="Proteomes" id="UP000578531">
    <property type="component" value="Unassembled WGS sequence"/>
</dbReference>
<protein>
    <submittedName>
        <fullName evidence="1">Uncharacterized protein</fullName>
    </submittedName>
</protein>
<name>A0A8H6FDT0_9LECA</name>
<gene>
    <name evidence="1" type="ORF">HO173_012916</name>
</gene>
<dbReference type="EMBL" id="JACCJC010000113">
    <property type="protein sequence ID" value="KAF6224675.1"/>
    <property type="molecule type" value="Genomic_DNA"/>
</dbReference>
<sequence length="133" mass="14424">MYIPELDALIFLATEFLEGGADRPILATGIRALHEAAALVSNNGVQATVGFVQEYLSLLVIQQNAAGFLKDLPGETYLQQLTPEYIDDLLPVIWEALGGGDDIAFVTVGLLLAFVCQAEFDATAAFVFWMLDK</sequence>
<keyword evidence="2" id="KW-1185">Reference proteome</keyword>
<reference evidence="1 2" key="1">
    <citation type="journal article" date="2020" name="Genomics">
        <title>Complete, high-quality genomes from long-read metagenomic sequencing of two wolf lichen thalli reveals enigmatic genome architecture.</title>
        <authorList>
            <person name="McKenzie S.K."/>
            <person name="Walston R.F."/>
            <person name="Allen J.L."/>
        </authorList>
    </citation>
    <scope>NUCLEOTIDE SEQUENCE [LARGE SCALE GENOMIC DNA]</scope>
    <source>
        <strain evidence="1">WasteWater2</strain>
    </source>
</reference>
<dbReference type="RefSeq" id="XP_037158373.1">
    <property type="nucleotide sequence ID" value="XM_037314746.1"/>
</dbReference>
<evidence type="ECO:0000313" key="2">
    <source>
        <dbReference type="Proteomes" id="UP000578531"/>
    </source>
</evidence>
<accession>A0A8H6FDT0</accession>
<dbReference type="GeneID" id="59294549"/>